<reference evidence="1" key="1">
    <citation type="journal article" date="2023" name="PLoS Negl. Trop. Dis.">
        <title>A genome sequence for Biomphalaria pfeifferi, the major vector snail for the human-infecting parasite Schistosoma mansoni.</title>
        <authorList>
            <person name="Bu L."/>
            <person name="Lu L."/>
            <person name="Laidemitt M.R."/>
            <person name="Zhang S.M."/>
            <person name="Mutuku M."/>
            <person name="Mkoji G."/>
            <person name="Steinauer M."/>
            <person name="Loker E.S."/>
        </authorList>
    </citation>
    <scope>NUCLEOTIDE SEQUENCE</scope>
    <source>
        <strain evidence="1">KasaAsao</strain>
    </source>
</reference>
<reference evidence="1" key="2">
    <citation type="submission" date="2023-04" db="EMBL/GenBank/DDBJ databases">
        <authorList>
            <person name="Bu L."/>
            <person name="Lu L."/>
            <person name="Laidemitt M.R."/>
            <person name="Zhang S.M."/>
            <person name="Mutuku M."/>
            <person name="Mkoji G."/>
            <person name="Steinauer M."/>
            <person name="Loker E.S."/>
        </authorList>
    </citation>
    <scope>NUCLEOTIDE SEQUENCE</scope>
    <source>
        <strain evidence="1">KasaAsao</strain>
        <tissue evidence="1">Whole Snail</tissue>
    </source>
</reference>
<dbReference type="Pfam" id="PF05742">
    <property type="entry name" value="TANGO2"/>
    <property type="match status" value="1"/>
</dbReference>
<keyword evidence="2" id="KW-1185">Reference proteome</keyword>
<dbReference type="AlphaFoldDB" id="A0AAD8F2B7"/>
<dbReference type="PANTHER" id="PTHR17985:SF8">
    <property type="entry name" value="TRANSPORT AND GOLGI ORGANIZATION PROTEIN 2 HOMOLOG"/>
    <property type="match status" value="1"/>
</dbReference>
<dbReference type="InterPro" id="IPR008551">
    <property type="entry name" value="TANGO2"/>
</dbReference>
<comment type="caution">
    <text evidence="1">The sequence shown here is derived from an EMBL/GenBank/DDBJ whole genome shotgun (WGS) entry which is preliminary data.</text>
</comment>
<dbReference type="GO" id="GO:0009306">
    <property type="term" value="P:protein secretion"/>
    <property type="evidence" value="ECO:0007669"/>
    <property type="project" value="TreeGrafter"/>
</dbReference>
<gene>
    <name evidence="1" type="ORF">Bpfe_023031</name>
</gene>
<dbReference type="GO" id="GO:0007030">
    <property type="term" value="P:Golgi organization"/>
    <property type="evidence" value="ECO:0007669"/>
    <property type="project" value="TreeGrafter"/>
</dbReference>
<dbReference type="GO" id="GO:0005794">
    <property type="term" value="C:Golgi apparatus"/>
    <property type="evidence" value="ECO:0007669"/>
    <property type="project" value="TreeGrafter"/>
</dbReference>
<dbReference type="PANTHER" id="PTHR17985">
    <property type="entry name" value="SER/THR-RICH PROTEIN T10 IN DGCR REGION"/>
    <property type="match status" value="1"/>
</dbReference>
<sequence length="290" mass="32398">MCILFFCQSELCSSDGYKLILANNRDEAWNRPTQKANFWNNGHCISGLDLMQDRAGGTWLGMNKDGQIGALLNILGQQDPTKEGRGFLVSDFISGKKDIYNYAEEILDKKDNYNGFNLVLFDLSKQEDFLPAKPVFVSNTLNYFSCINYRSLPSNTFFGVSNSPLEFPLQKVVQGRQKFGQIVSKYPKVSTKDLLLENLLQLMSDKIQLLPDPVLEKAGTSVGYSPERIGQQSAINVISPQARYGTRTSTIILVDGANNVDYVERTVDPKNTDSASSTVIHEHFSLLPCE</sequence>
<accession>A0AAD8F2B7</accession>
<dbReference type="Proteomes" id="UP001233172">
    <property type="component" value="Unassembled WGS sequence"/>
</dbReference>
<dbReference type="EMBL" id="JASAOG010000150">
    <property type="protein sequence ID" value="KAK0047479.1"/>
    <property type="molecule type" value="Genomic_DNA"/>
</dbReference>
<protein>
    <submittedName>
        <fullName evidence="1">Transport and Golgi organization protein 2</fullName>
    </submittedName>
</protein>
<name>A0AAD8F2B7_BIOPF</name>
<evidence type="ECO:0000313" key="1">
    <source>
        <dbReference type="EMBL" id="KAK0047479.1"/>
    </source>
</evidence>
<proteinExistence type="predicted"/>
<organism evidence="1 2">
    <name type="scientific">Biomphalaria pfeifferi</name>
    <name type="common">Bloodfluke planorb</name>
    <name type="synonym">Freshwater snail</name>
    <dbReference type="NCBI Taxonomy" id="112525"/>
    <lineage>
        <taxon>Eukaryota</taxon>
        <taxon>Metazoa</taxon>
        <taxon>Spiralia</taxon>
        <taxon>Lophotrochozoa</taxon>
        <taxon>Mollusca</taxon>
        <taxon>Gastropoda</taxon>
        <taxon>Heterobranchia</taxon>
        <taxon>Euthyneura</taxon>
        <taxon>Panpulmonata</taxon>
        <taxon>Hygrophila</taxon>
        <taxon>Lymnaeoidea</taxon>
        <taxon>Planorbidae</taxon>
        <taxon>Biomphalaria</taxon>
    </lineage>
</organism>
<evidence type="ECO:0000313" key="2">
    <source>
        <dbReference type="Proteomes" id="UP001233172"/>
    </source>
</evidence>